<evidence type="ECO:0000313" key="2">
    <source>
        <dbReference type="Proteomes" id="UP000568380"/>
    </source>
</evidence>
<dbReference type="AlphaFoldDB" id="A0A7W8AHA5"/>
<reference evidence="1 2" key="1">
    <citation type="submission" date="2020-08" db="EMBL/GenBank/DDBJ databases">
        <title>Genomic Encyclopedia of Type Strains, Phase IV (KMG-IV): sequencing the most valuable type-strain genomes for metagenomic binning, comparative biology and taxonomic classification.</title>
        <authorList>
            <person name="Goeker M."/>
        </authorList>
    </citation>
    <scope>NUCLEOTIDE SEQUENCE [LARGE SCALE GENOMIC DNA]</scope>
    <source>
        <strain evidence="1 2">DSM 45385</strain>
    </source>
</reference>
<organism evidence="1 2">
    <name type="scientific">Nonomuraea endophytica</name>
    <dbReference type="NCBI Taxonomy" id="714136"/>
    <lineage>
        <taxon>Bacteria</taxon>
        <taxon>Bacillati</taxon>
        <taxon>Actinomycetota</taxon>
        <taxon>Actinomycetes</taxon>
        <taxon>Streptosporangiales</taxon>
        <taxon>Streptosporangiaceae</taxon>
        <taxon>Nonomuraea</taxon>
    </lineage>
</organism>
<comment type="caution">
    <text evidence="1">The sequence shown here is derived from an EMBL/GenBank/DDBJ whole genome shotgun (WGS) entry which is preliminary data.</text>
</comment>
<dbReference type="Proteomes" id="UP000568380">
    <property type="component" value="Unassembled WGS sequence"/>
</dbReference>
<dbReference type="EMBL" id="JACHIN010000030">
    <property type="protein sequence ID" value="MBB5085086.1"/>
    <property type="molecule type" value="Genomic_DNA"/>
</dbReference>
<evidence type="ECO:0000313" key="1">
    <source>
        <dbReference type="EMBL" id="MBB5085086.1"/>
    </source>
</evidence>
<keyword evidence="2" id="KW-1185">Reference proteome</keyword>
<proteinExistence type="predicted"/>
<name>A0A7W8AHA5_9ACTN</name>
<sequence length="134" mass="14483">MRLGVLDIGSNAAHLRISVLAGGVGEISALHLTGHATAVATSRTFHQLARLCGAPAAKAGPHVARRLNRDDVREAIELLAGRIPLLHGLRVRRGLAVNRQQRRDDSTADPLGLLLSVHHRRMRDSVGTPRRPAR</sequence>
<accession>A0A7W8AHA5</accession>
<evidence type="ECO:0008006" key="3">
    <source>
        <dbReference type="Google" id="ProtNLM"/>
    </source>
</evidence>
<dbReference type="RefSeq" id="WP_184976221.1">
    <property type="nucleotide sequence ID" value="NZ_JACHIN010000030.1"/>
</dbReference>
<gene>
    <name evidence="1" type="ORF">HNR40_010599</name>
</gene>
<protein>
    <recommendedName>
        <fullName evidence="3">Ppx/GppA phosphatase domain-containing protein</fullName>
    </recommendedName>
</protein>